<dbReference type="PANTHER" id="PTHR35008">
    <property type="entry name" value="BLL4482 PROTEIN-RELATED"/>
    <property type="match status" value="1"/>
</dbReference>
<dbReference type="SUPFAM" id="SSF46626">
    <property type="entry name" value="Cytochrome c"/>
    <property type="match status" value="2"/>
</dbReference>
<dbReference type="RefSeq" id="WP_317997158.1">
    <property type="nucleotide sequence ID" value="NZ_AP025523.1"/>
</dbReference>
<sequence>MSKSRSFAALVAIVVLIAAGAVADAGQRYGFGKPVTQSHIAPWDIDVNGLTGEGLPPGSGSVAQGAKIWEAKCSSCHGTFGEGAGKYPVIAGGKGTLKDERPEKTVGSYWPYAPTLFDYIKRAMPFRQPQSLSNDEVYALTAYVLNVNDIVPSSAVLDAKSLAAVKMPNRDGFIKAEWDTKNVACMSSCKPAAKVTSDLVSLHVTPDEREVGNVGSTEHLAIAASPEPLPPATSASSRGSTAASNTLARVTFAMVQPVIAKRCTVCHSAKPSQSGFSAAPAGIKFDTPAEIKAQAAQIKSQSVTTHQMPLANMTHMTDKERALLGQWIAAGAPVP</sequence>
<reference evidence="7 8" key="1">
    <citation type="journal article" date="2022" name="ISME Commun">
        <title>Vulcanimicrobium alpinus gen. nov. sp. nov., the first cultivated representative of the candidate phylum 'Eremiobacterota', is a metabolically versatile aerobic anoxygenic phototroph.</title>
        <authorList>
            <person name="Yabe S."/>
            <person name="Muto K."/>
            <person name="Abe K."/>
            <person name="Yokota A."/>
            <person name="Staudigel H."/>
            <person name="Tebo B.M."/>
        </authorList>
    </citation>
    <scope>NUCLEOTIDE SEQUENCE [LARGE SCALE GENOMIC DNA]</scope>
    <source>
        <strain evidence="7 8">WC8-2</strain>
    </source>
</reference>
<dbReference type="InterPro" id="IPR009056">
    <property type="entry name" value="Cyt_c-like_dom"/>
</dbReference>
<organism evidence="7 8">
    <name type="scientific">Vulcanimicrobium alpinum</name>
    <dbReference type="NCBI Taxonomy" id="3016050"/>
    <lineage>
        <taxon>Bacteria</taxon>
        <taxon>Bacillati</taxon>
        <taxon>Vulcanimicrobiota</taxon>
        <taxon>Vulcanimicrobiia</taxon>
        <taxon>Vulcanimicrobiales</taxon>
        <taxon>Vulcanimicrobiaceae</taxon>
        <taxon>Vulcanimicrobium</taxon>
    </lineage>
</organism>
<keyword evidence="3 4" id="KW-0408">Iron</keyword>
<keyword evidence="8" id="KW-1185">Reference proteome</keyword>
<dbReference type="EMBL" id="AP025523">
    <property type="protein sequence ID" value="BDE06178.1"/>
    <property type="molecule type" value="Genomic_DNA"/>
</dbReference>
<evidence type="ECO:0000256" key="5">
    <source>
        <dbReference type="SAM" id="SignalP"/>
    </source>
</evidence>
<dbReference type="InterPro" id="IPR036909">
    <property type="entry name" value="Cyt_c-like_dom_sf"/>
</dbReference>
<dbReference type="Pfam" id="PF00034">
    <property type="entry name" value="Cytochrom_C"/>
    <property type="match status" value="1"/>
</dbReference>
<feature type="domain" description="Cytochrome c" evidence="6">
    <location>
        <begin position="60"/>
        <end position="148"/>
    </location>
</feature>
<dbReference type="GO" id="GO:0009055">
    <property type="term" value="F:electron transfer activity"/>
    <property type="evidence" value="ECO:0007669"/>
    <property type="project" value="InterPro"/>
</dbReference>
<feature type="signal peptide" evidence="5">
    <location>
        <begin position="1"/>
        <end position="23"/>
    </location>
</feature>
<dbReference type="KEGG" id="vab:WPS_14540"/>
<dbReference type="GO" id="GO:0020037">
    <property type="term" value="F:heme binding"/>
    <property type="evidence" value="ECO:0007669"/>
    <property type="project" value="InterPro"/>
</dbReference>
<dbReference type="PANTHER" id="PTHR35008:SF8">
    <property type="entry name" value="ALCOHOL DEHYDROGENASE CYTOCHROME C SUBUNIT"/>
    <property type="match status" value="1"/>
</dbReference>
<keyword evidence="1 4" id="KW-0349">Heme</keyword>
<evidence type="ECO:0000313" key="8">
    <source>
        <dbReference type="Proteomes" id="UP001317532"/>
    </source>
</evidence>
<feature type="chain" id="PRO_5042825206" description="Cytochrome c domain-containing protein" evidence="5">
    <location>
        <begin position="24"/>
        <end position="335"/>
    </location>
</feature>
<evidence type="ECO:0000256" key="2">
    <source>
        <dbReference type="ARBA" id="ARBA00022723"/>
    </source>
</evidence>
<dbReference type="AlphaFoldDB" id="A0AAN2C9N7"/>
<proteinExistence type="predicted"/>
<evidence type="ECO:0000256" key="1">
    <source>
        <dbReference type="ARBA" id="ARBA00022617"/>
    </source>
</evidence>
<name>A0AAN2C9N7_UNVUL</name>
<keyword evidence="2 4" id="KW-0479">Metal-binding</keyword>
<dbReference type="Gene3D" id="1.10.760.10">
    <property type="entry name" value="Cytochrome c-like domain"/>
    <property type="match status" value="1"/>
</dbReference>
<keyword evidence="5" id="KW-0732">Signal</keyword>
<evidence type="ECO:0000259" key="6">
    <source>
        <dbReference type="PROSITE" id="PS51007"/>
    </source>
</evidence>
<evidence type="ECO:0000256" key="4">
    <source>
        <dbReference type="PROSITE-ProRule" id="PRU00433"/>
    </source>
</evidence>
<dbReference type="InterPro" id="IPR051459">
    <property type="entry name" value="Cytochrome_c-type_DH"/>
</dbReference>
<protein>
    <recommendedName>
        <fullName evidence="6">Cytochrome c domain-containing protein</fullName>
    </recommendedName>
</protein>
<evidence type="ECO:0000256" key="3">
    <source>
        <dbReference type="ARBA" id="ARBA00023004"/>
    </source>
</evidence>
<dbReference type="PROSITE" id="PS51007">
    <property type="entry name" value="CYTC"/>
    <property type="match status" value="1"/>
</dbReference>
<accession>A0AAN2C9N7</accession>
<gene>
    <name evidence="7" type="ORF">WPS_14540</name>
</gene>
<dbReference type="Proteomes" id="UP001317532">
    <property type="component" value="Chromosome"/>
</dbReference>
<evidence type="ECO:0000313" key="7">
    <source>
        <dbReference type="EMBL" id="BDE06178.1"/>
    </source>
</evidence>
<dbReference type="GO" id="GO:0046872">
    <property type="term" value="F:metal ion binding"/>
    <property type="evidence" value="ECO:0007669"/>
    <property type="project" value="UniProtKB-KW"/>
</dbReference>